<accession>A0A6N7EYA7</accession>
<comment type="similarity">
    <text evidence="2">Belongs to the auxin efflux carrier (TC 2.A.69) family.</text>
</comment>
<dbReference type="InterPro" id="IPR038770">
    <property type="entry name" value="Na+/solute_symporter_sf"/>
</dbReference>
<feature type="transmembrane region" description="Helical" evidence="8">
    <location>
        <begin position="221"/>
        <end position="247"/>
    </location>
</feature>
<evidence type="ECO:0000256" key="3">
    <source>
        <dbReference type="ARBA" id="ARBA00022448"/>
    </source>
</evidence>
<dbReference type="Pfam" id="PF03547">
    <property type="entry name" value="Mem_trans"/>
    <property type="match status" value="1"/>
</dbReference>
<feature type="transmembrane region" description="Helical" evidence="8">
    <location>
        <begin position="96"/>
        <end position="117"/>
    </location>
</feature>
<dbReference type="PANTHER" id="PTHR36838">
    <property type="entry name" value="AUXIN EFFLUX CARRIER FAMILY PROTEIN"/>
    <property type="match status" value="1"/>
</dbReference>
<keyword evidence="10" id="KW-1185">Reference proteome</keyword>
<comment type="caution">
    <text evidence="9">The sequence shown here is derived from an EMBL/GenBank/DDBJ whole genome shotgun (WGS) entry which is preliminary data.</text>
</comment>
<dbReference type="Gene3D" id="1.20.1530.20">
    <property type="match status" value="1"/>
</dbReference>
<evidence type="ECO:0000256" key="8">
    <source>
        <dbReference type="SAM" id="Phobius"/>
    </source>
</evidence>
<dbReference type="EMBL" id="WHNW01000014">
    <property type="protein sequence ID" value="MPV86933.1"/>
    <property type="molecule type" value="Genomic_DNA"/>
</dbReference>
<evidence type="ECO:0000256" key="4">
    <source>
        <dbReference type="ARBA" id="ARBA00022475"/>
    </source>
</evidence>
<keyword evidence="6 8" id="KW-1133">Transmembrane helix</keyword>
<feature type="transmembrane region" description="Helical" evidence="8">
    <location>
        <begin position="123"/>
        <end position="147"/>
    </location>
</feature>
<evidence type="ECO:0000256" key="2">
    <source>
        <dbReference type="ARBA" id="ARBA00010145"/>
    </source>
</evidence>
<evidence type="ECO:0000256" key="6">
    <source>
        <dbReference type="ARBA" id="ARBA00022989"/>
    </source>
</evidence>
<dbReference type="InParanoid" id="A0A6N7EYA7"/>
<evidence type="ECO:0000256" key="1">
    <source>
        <dbReference type="ARBA" id="ARBA00004651"/>
    </source>
</evidence>
<gene>
    <name evidence="9" type="ORF">GCU85_09365</name>
</gene>
<dbReference type="PANTHER" id="PTHR36838:SF4">
    <property type="entry name" value="AUXIN EFFLUX CARRIER FAMILY PROTEIN"/>
    <property type="match status" value="1"/>
</dbReference>
<dbReference type="InterPro" id="IPR004776">
    <property type="entry name" value="Mem_transp_PIN-like"/>
</dbReference>
<protein>
    <recommendedName>
        <fullName evidence="11">Transporter</fullName>
    </recommendedName>
</protein>
<feature type="transmembrane region" description="Helical" evidence="8">
    <location>
        <begin position="253"/>
        <end position="273"/>
    </location>
</feature>
<comment type="subcellular location">
    <subcellularLocation>
        <location evidence="1">Cell membrane</location>
        <topology evidence="1">Multi-pass membrane protein</topology>
    </subcellularLocation>
</comment>
<dbReference type="Proteomes" id="UP000471298">
    <property type="component" value="Unassembled WGS sequence"/>
</dbReference>
<feature type="transmembrane region" description="Helical" evidence="8">
    <location>
        <begin position="65"/>
        <end position="84"/>
    </location>
</feature>
<evidence type="ECO:0000256" key="5">
    <source>
        <dbReference type="ARBA" id="ARBA00022692"/>
    </source>
</evidence>
<feature type="transmembrane region" description="Helical" evidence="8">
    <location>
        <begin position="285"/>
        <end position="305"/>
    </location>
</feature>
<evidence type="ECO:0000313" key="9">
    <source>
        <dbReference type="EMBL" id="MPV86933.1"/>
    </source>
</evidence>
<dbReference type="GO" id="GO:0055085">
    <property type="term" value="P:transmembrane transport"/>
    <property type="evidence" value="ECO:0007669"/>
    <property type="project" value="InterPro"/>
</dbReference>
<keyword evidence="4" id="KW-1003">Cell membrane</keyword>
<evidence type="ECO:0000256" key="7">
    <source>
        <dbReference type="ARBA" id="ARBA00023136"/>
    </source>
</evidence>
<sequence length="307" mass="33784">MSIILHAIFPIILLLGLGNILRRLNFVTAEFWRASDKLTYYVLFPGLLISKMADIDIARTPFTPVFGFLSGYFIIMSLMAYGIYRFCRCRPAQLSSVYQGIIRFNSYIYFALVEALWGTDSLGYAAILAGLVIPIVNVCCVSSFFVGKGAFSWRLLLQSLAINPLIIGVILGFIINQYPILMPRIGMQSLEILGNAALPLALLSVGAALKIKRLWQPFEGFSLTSIWLTTLGKLVIAPSVAYLLVWALGIDPFTGQLLILLTAIPTATAAYILAKQLKGDADMMVVIISLQTITAIATLTFWLAMII</sequence>
<evidence type="ECO:0000313" key="10">
    <source>
        <dbReference type="Proteomes" id="UP000471298"/>
    </source>
</evidence>
<reference evidence="9 10" key="1">
    <citation type="submission" date="2019-10" db="EMBL/GenBank/DDBJ databases">
        <title>Cardiobacteriales fam. a chemoheterotrophic member of the order Cardiobacteriales, and proposal of Cardiobacteriales fam. nov.</title>
        <authorList>
            <person name="Wang C."/>
        </authorList>
    </citation>
    <scope>NUCLEOTIDE SEQUENCE [LARGE SCALE GENOMIC DNA]</scope>
    <source>
        <strain evidence="9 10">ML27</strain>
    </source>
</reference>
<keyword evidence="3" id="KW-0813">Transport</keyword>
<name>A0A6N7EYA7_9GAMM</name>
<dbReference type="RefSeq" id="WP_152810922.1">
    <property type="nucleotide sequence ID" value="NZ_WHNW01000014.1"/>
</dbReference>
<proteinExistence type="inferred from homology"/>
<evidence type="ECO:0008006" key="11">
    <source>
        <dbReference type="Google" id="ProtNLM"/>
    </source>
</evidence>
<organism evidence="9 10">
    <name type="scientific">Ostreibacterium oceani</name>
    <dbReference type="NCBI Taxonomy" id="2654998"/>
    <lineage>
        <taxon>Bacteria</taxon>
        <taxon>Pseudomonadati</taxon>
        <taxon>Pseudomonadota</taxon>
        <taxon>Gammaproteobacteria</taxon>
        <taxon>Cardiobacteriales</taxon>
        <taxon>Ostreibacteriaceae</taxon>
        <taxon>Ostreibacterium</taxon>
    </lineage>
</organism>
<feature type="transmembrane region" description="Helical" evidence="8">
    <location>
        <begin position="159"/>
        <end position="180"/>
    </location>
</feature>
<keyword evidence="7 8" id="KW-0472">Membrane</keyword>
<keyword evidence="5 8" id="KW-0812">Transmembrane</keyword>
<dbReference type="GO" id="GO:0005886">
    <property type="term" value="C:plasma membrane"/>
    <property type="evidence" value="ECO:0007669"/>
    <property type="project" value="UniProtKB-SubCell"/>
</dbReference>
<dbReference type="AlphaFoldDB" id="A0A6N7EYA7"/>